<dbReference type="AlphaFoldDB" id="A0A926I5R8"/>
<protein>
    <submittedName>
        <fullName evidence="3">CpaF family protein</fullName>
    </submittedName>
</protein>
<comment type="similarity">
    <text evidence="1">Belongs to the GSP E family.</text>
</comment>
<dbReference type="SUPFAM" id="SSF52540">
    <property type="entry name" value="P-loop containing nucleoside triphosphate hydrolases"/>
    <property type="match status" value="1"/>
</dbReference>
<evidence type="ECO:0000256" key="1">
    <source>
        <dbReference type="ARBA" id="ARBA00006611"/>
    </source>
</evidence>
<proteinExistence type="inferred from homology"/>
<dbReference type="GO" id="GO:0016887">
    <property type="term" value="F:ATP hydrolysis activity"/>
    <property type="evidence" value="ECO:0007669"/>
    <property type="project" value="InterPro"/>
</dbReference>
<keyword evidence="4" id="KW-1185">Reference proteome</keyword>
<evidence type="ECO:0000313" key="3">
    <source>
        <dbReference type="EMBL" id="MBC8569174.1"/>
    </source>
</evidence>
<dbReference type="InterPro" id="IPR001482">
    <property type="entry name" value="T2SS/T4SS_dom"/>
</dbReference>
<dbReference type="PANTHER" id="PTHR30486:SF6">
    <property type="entry name" value="TYPE IV PILUS RETRACTATION ATPASE PILT"/>
    <property type="match status" value="1"/>
</dbReference>
<name>A0A926I5R8_9FIRM</name>
<evidence type="ECO:0000259" key="2">
    <source>
        <dbReference type="Pfam" id="PF00437"/>
    </source>
</evidence>
<dbReference type="RefSeq" id="WP_187525655.1">
    <property type="nucleotide sequence ID" value="NZ_JACRTA010000003.1"/>
</dbReference>
<dbReference type="CDD" id="cd01130">
    <property type="entry name" value="VirB11-like_ATPase"/>
    <property type="match status" value="1"/>
</dbReference>
<dbReference type="InterPro" id="IPR050921">
    <property type="entry name" value="T4SS_GSP_E_ATPase"/>
</dbReference>
<feature type="domain" description="Bacterial type II secretion system protein E" evidence="2">
    <location>
        <begin position="78"/>
        <end position="348"/>
    </location>
</feature>
<accession>A0A926I5R8</accession>
<dbReference type="PANTHER" id="PTHR30486">
    <property type="entry name" value="TWITCHING MOTILITY PROTEIN PILT"/>
    <property type="match status" value="1"/>
</dbReference>
<reference evidence="3" key="1">
    <citation type="submission" date="2020-08" db="EMBL/GenBank/DDBJ databases">
        <title>Genome public.</title>
        <authorList>
            <person name="Liu C."/>
            <person name="Sun Q."/>
        </authorList>
    </citation>
    <scope>NUCLEOTIDE SEQUENCE</scope>
    <source>
        <strain evidence="3">NSJ-24</strain>
    </source>
</reference>
<comment type="caution">
    <text evidence="3">The sequence shown here is derived from an EMBL/GenBank/DDBJ whole genome shotgun (WGS) entry which is preliminary data.</text>
</comment>
<organism evidence="3 4">
    <name type="scientific">Lentihominibacter hominis</name>
    <dbReference type="NCBI Taxonomy" id="2763645"/>
    <lineage>
        <taxon>Bacteria</taxon>
        <taxon>Bacillati</taxon>
        <taxon>Bacillota</taxon>
        <taxon>Clostridia</taxon>
        <taxon>Peptostreptococcales</taxon>
        <taxon>Anaerovoracaceae</taxon>
        <taxon>Lentihominibacter</taxon>
    </lineage>
</organism>
<dbReference type="Gene3D" id="3.30.450.370">
    <property type="match status" value="1"/>
</dbReference>
<evidence type="ECO:0000313" key="4">
    <source>
        <dbReference type="Proteomes" id="UP000610862"/>
    </source>
</evidence>
<dbReference type="Gene3D" id="3.40.50.300">
    <property type="entry name" value="P-loop containing nucleotide triphosphate hydrolases"/>
    <property type="match status" value="1"/>
</dbReference>
<gene>
    <name evidence="3" type="ORF">H8692_10430</name>
</gene>
<dbReference type="InterPro" id="IPR027417">
    <property type="entry name" value="P-loop_NTPase"/>
</dbReference>
<dbReference type="Pfam" id="PF00437">
    <property type="entry name" value="T2SSE"/>
    <property type="match status" value="1"/>
</dbReference>
<dbReference type="EMBL" id="JACRTA010000003">
    <property type="protein sequence ID" value="MBC8569174.1"/>
    <property type="molecule type" value="Genomic_DNA"/>
</dbReference>
<dbReference type="Proteomes" id="UP000610862">
    <property type="component" value="Unassembled WGS sequence"/>
</dbReference>
<sequence>MEKHEKEQKGFYQPEDIKKYLSEVRLMITDSEGNLSDEEALEKIEIFVFSLEKAQSCSHRENRMLIERLFLSLRREMDILQPYVEDKSISEIMVNGKDHIFIERNGIPERVKLTFDSTEDLEELIRRIASRVHREINELNPIVDARLSDGSRVNAIYKNIALNGPILTIRKFPENVMKMEDMIKSGTITKDEANFLKALVISGYNCFICGGTSSGKTTMLNVLSQFIPIHERVVVIEDSAELQIEQVENIVRLECRSANVQGKGEVDMSHLVKASLRIRPDRIVIGEVRGKEVMDMIQALNTGHDGSLSTGHANSIEGMLKRLEAMFLQAADFPVEAIRSQITEGIDVMVHMSRMKDGSRRVLEIAELEGLKDGKIKVNSLFKRGRRLADSKLLHCEKLYLAGYNEDDF</sequence>